<dbReference type="Proteomes" id="UP001589683">
    <property type="component" value="Unassembled WGS sequence"/>
</dbReference>
<dbReference type="Pfam" id="PF00111">
    <property type="entry name" value="Fer2"/>
    <property type="match status" value="1"/>
</dbReference>
<dbReference type="InterPro" id="IPR017927">
    <property type="entry name" value="FAD-bd_FR_type"/>
</dbReference>
<reference evidence="9 10" key="1">
    <citation type="submission" date="2024-09" db="EMBL/GenBank/DDBJ databases">
        <authorList>
            <person name="Sun Q."/>
            <person name="Mori K."/>
        </authorList>
    </citation>
    <scope>NUCLEOTIDE SEQUENCE [LARGE SCALE GENOMIC DNA]</scope>
    <source>
        <strain evidence="9 10">CECT 8726</strain>
    </source>
</reference>
<sequence length="305" mass="33282">MDLIVREKKLIAAETVRLRLECADGRPLPEFEPGAHVELLFNGLSRRYSLTSDLSDRQGYEICVLRTDPSRGGSAFVHDELQVGSGVTLFGPFNAFKLDVDAAHSVIIAGGIGVTPFYSMIEKLTKLGKSFEVHYAARNLERLLPLTGREGSISLYTDDGAKPALNLENVLRKTPKESAVYVCGPRPLIEATIEKAGELGWAFENIHFESFGATQKPDDAPVTVKLAQTGMEFTVVPGTTILEALEENGIWASYECRRGECGSCATAFVSGTPDHRDVCLTPEQRGKVMCPCVSWVKGSEITLDI</sequence>
<evidence type="ECO:0000259" key="8">
    <source>
        <dbReference type="PROSITE" id="PS51384"/>
    </source>
</evidence>
<evidence type="ECO:0000313" key="10">
    <source>
        <dbReference type="Proteomes" id="UP001589683"/>
    </source>
</evidence>
<dbReference type="InterPro" id="IPR006058">
    <property type="entry name" value="2Fe2S_fd_BS"/>
</dbReference>
<keyword evidence="6" id="KW-0411">Iron-sulfur</keyword>
<dbReference type="PROSITE" id="PS00197">
    <property type="entry name" value="2FE2S_FER_1"/>
    <property type="match status" value="1"/>
</dbReference>
<dbReference type="InterPro" id="IPR017938">
    <property type="entry name" value="Riboflavin_synthase-like_b-brl"/>
</dbReference>
<keyword evidence="4" id="KW-0560">Oxidoreductase</keyword>
<accession>A0ABV5JH77</accession>
<feature type="domain" description="2Fe-2S ferredoxin-type" evidence="7">
    <location>
        <begin position="220"/>
        <end position="305"/>
    </location>
</feature>
<protein>
    <submittedName>
        <fullName evidence="9">PDR/VanB family oxidoreductase</fullName>
    </submittedName>
</protein>
<dbReference type="Gene3D" id="3.10.20.30">
    <property type="match status" value="1"/>
</dbReference>
<evidence type="ECO:0000256" key="3">
    <source>
        <dbReference type="ARBA" id="ARBA00022723"/>
    </source>
</evidence>
<feature type="domain" description="FAD-binding FR-type" evidence="8">
    <location>
        <begin position="1"/>
        <end position="99"/>
    </location>
</feature>
<dbReference type="RefSeq" id="WP_213889859.1">
    <property type="nucleotide sequence ID" value="NZ_JAGFNU010000008.1"/>
</dbReference>
<dbReference type="CDD" id="cd00207">
    <property type="entry name" value="fer2"/>
    <property type="match status" value="1"/>
</dbReference>
<dbReference type="SUPFAM" id="SSF52343">
    <property type="entry name" value="Ferredoxin reductase-like, C-terminal NADP-linked domain"/>
    <property type="match status" value="1"/>
</dbReference>
<evidence type="ECO:0000259" key="7">
    <source>
        <dbReference type="PROSITE" id="PS51085"/>
    </source>
</evidence>
<keyword evidence="2" id="KW-0001">2Fe-2S</keyword>
<evidence type="ECO:0000313" key="9">
    <source>
        <dbReference type="EMBL" id="MFB9232201.1"/>
    </source>
</evidence>
<dbReference type="CDD" id="cd06185">
    <property type="entry name" value="PDR_like"/>
    <property type="match status" value="1"/>
</dbReference>
<dbReference type="PROSITE" id="PS51384">
    <property type="entry name" value="FAD_FR"/>
    <property type="match status" value="1"/>
</dbReference>
<dbReference type="InterPro" id="IPR036010">
    <property type="entry name" value="2Fe-2S_ferredoxin-like_sf"/>
</dbReference>
<dbReference type="SUPFAM" id="SSF54292">
    <property type="entry name" value="2Fe-2S ferredoxin-like"/>
    <property type="match status" value="1"/>
</dbReference>
<keyword evidence="1" id="KW-0285">Flavoprotein</keyword>
<keyword evidence="10" id="KW-1185">Reference proteome</keyword>
<dbReference type="InterPro" id="IPR039261">
    <property type="entry name" value="FNR_nucleotide-bd"/>
</dbReference>
<dbReference type="InterPro" id="IPR012675">
    <property type="entry name" value="Beta-grasp_dom_sf"/>
</dbReference>
<evidence type="ECO:0000256" key="1">
    <source>
        <dbReference type="ARBA" id="ARBA00022630"/>
    </source>
</evidence>
<comment type="caution">
    <text evidence="9">The sequence shown here is derived from an EMBL/GenBank/DDBJ whole genome shotgun (WGS) entry which is preliminary data.</text>
</comment>
<dbReference type="PANTHER" id="PTHR47354">
    <property type="entry name" value="NADH OXIDOREDUCTASE HCR"/>
    <property type="match status" value="1"/>
</dbReference>
<dbReference type="Gene3D" id="2.40.30.10">
    <property type="entry name" value="Translation factors"/>
    <property type="match status" value="1"/>
</dbReference>
<dbReference type="InterPro" id="IPR001041">
    <property type="entry name" value="2Fe-2S_ferredoxin-type"/>
</dbReference>
<proteinExistence type="predicted"/>
<evidence type="ECO:0000256" key="5">
    <source>
        <dbReference type="ARBA" id="ARBA00023004"/>
    </source>
</evidence>
<organism evidence="9 10">
    <name type="scientific">Pseudohalocynthiibacter aestuariivivens</name>
    <dbReference type="NCBI Taxonomy" id="1591409"/>
    <lineage>
        <taxon>Bacteria</taxon>
        <taxon>Pseudomonadati</taxon>
        <taxon>Pseudomonadota</taxon>
        <taxon>Alphaproteobacteria</taxon>
        <taxon>Rhodobacterales</taxon>
        <taxon>Paracoccaceae</taxon>
        <taxon>Pseudohalocynthiibacter</taxon>
    </lineage>
</organism>
<evidence type="ECO:0000256" key="2">
    <source>
        <dbReference type="ARBA" id="ARBA00022714"/>
    </source>
</evidence>
<dbReference type="SUPFAM" id="SSF63380">
    <property type="entry name" value="Riboflavin synthase domain-like"/>
    <property type="match status" value="1"/>
</dbReference>
<gene>
    <name evidence="9" type="ORF">ACFFUT_10445</name>
</gene>
<evidence type="ECO:0000256" key="6">
    <source>
        <dbReference type="ARBA" id="ARBA00023014"/>
    </source>
</evidence>
<name>A0ABV5JH77_9RHOB</name>
<evidence type="ECO:0000256" key="4">
    <source>
        <dbReference type="ARBA" id="ARBA00023002"/>
    </source>
</evidence>
<dbReference type="PANTHER" id="PTHR47354:SF1">
    <property type="entry name" value="CARNITINE MONOOXYGENASE REDUCTASE SUBUNIT"/>
    <property type="match status" value="1"/>
</dbReference>
<dbReference type="PROSITE" id="PS51085">
    <property type="entry name" value="2FE2S_FER_2"/>
    <property type="match status" value="1"/>
</dbReference>
<dbReference type="InterPro" id="IPR050415">
    <property type="entry name" value="MRET"/>
</dbReference>
<dbReference type="Gene3D" id="3.40.50.80">
    <property type="entry name" value="Nucleotide-binding domain of ferredoxin-NADP reductase (FNR) module"/>
    <property type="match status" value="1"/>
</dbReference>
<dbReference type="PRINTS" id="PR00409">
    <property type="entry name" value="PHDIOXRDTASE"/>
</dbReference>
<dbReference type="EMBL" id="JBHMEA010000038">
    <property type="protein sequence ID" value="MFB9232201.1"/>
    <property type="molecule type" value="Genomic_DNA"/>
</dbReference>
<keyword evidence="5" id="KW-0408">Iron</keyword>
<keyword evidence="3" id="KW-0479">Metal-binding</keyword>